<evidence type="ECO:0000256" key="1">
    <source>
        <dbReference type="ARBA" id="ARBA00005689"/>
    </source>
</evidence>
<dbReference type="InterPro" id="IPR008141">
    <property type="entry name" value="Ala_DH"/>
</dbReference>
<proteinExistence type="inferred from homology"/>
<dbReference type="CDD" id="cd05305">
    <property type="entry name" value="L-AlaDH"/>
    <property type="match status" value="1"/>
</dbReference>
<dbReference type="PANTHER" id="PTHR42795">
    <property type="entry name" value="ALANINE DEHYDROGENASE"/>
    <property type="match status" value="1"/>
</dbReference>
<comment type="caution">
    <text evidence="6">The sequence shown here is derived from an EMBL/GenBank/DDBJ whole genome shotgun (WGS) entry which is preliminary data.</text>
</comment>
<dbReference type="STRING" id="1802158.A2827_02950"/>
<dbReference type="GO" id="GO:0000286">
    <property type="term" value="F:alanine dehydrogenase activity"/>
    <property type="evidence" value="ECO:0007669"/>
    <property type="project" value="UniProtKB-EC"/>
</dbReference>
<dbReference type="Proteomes" id="UP000177932">
    <property type="component" value="Unassembled WGS sequence"/>
</dbReference>
<feature type="domain" description="Alanine dehydrogenase/pyridine nucleotide transhydrogenase NAD(H)-binding" evidence="4">
    <location>
        <begin position="156"/>
        <end position="307"/>
    </location>
</feature>
<sequence>MTKQTTQTIIGVPKEIKQGEKRVGMKPSKKGAAELSRKGFSVLVEKSAGQGSGFKDKQYIDSGAKIAAAHKVWTEADLIVKVKEPLPEEFRYFRSGLFIFCFFHLAPNRNLVNALIRSGVTAIAYETVGLDGLTPILKSMSNIAGRVGCEEGKRILMENKGILLGSHANVMILGLGNAGLAAAKQILNPLNPEGVPANLFAVDSNPEKLENFRKIFHPHFDYTKIQCIQYNPRAISSILPRIDLLIGTTHIPGQLQQKLITKKMIQSMTPGSVVVDISIDQGGCFETSMPTSIAVRTFEKYGVTHYCVPNMPGIVPRESTNALTAETFPYIAELSANGFLRAVRENSALAAGVNVYNGKITHKGLADSIGAKYSPLEQLI</sequence>
<dbReference type="Pfam" id="PF05222">
    <property type="entry name" value="AlaDh_PNT_N"/>
    <property type="match status" value="1"/>
</dbReference>
<organism evidence="6 7">
    <name type="scientific">Candidatus Spechtbacteria bacterium RIFCSPHIGHO2_01_FULL_43_30</name>
    <dbReference type="NCBI Taxonomy" id="1802158"/>
    <lineage>
        <taxon>Bacteria</taxon>
        <taxon>Candidatus Spechtiibacteriota</taxon>
    </lineage>
</organism>
<evidence type="ECO:0000259" key="4">
    <source>
        <dbReference type="SMART" id="SM01002"/>
    </source>
</evidence>
<dbReference type="AlphaFoldDB" id="A0A1G2H6R5"/>
<feature type="domain" description="Alanine dehydrogenase/pyridine nucleotide transhydrogenase N-terminal" evidence="5">
    <location>
        <begin position="11"/>
        <end position="144"/>
    </location>
</feature>
<protein>
    <recommendedName>
        <fullName evidence="2">alanine dehydrogenase</fullName>
        <ecNumber evidence="2">1.4.1.1</ecNumber>
    </recommendedName>
</protein>
<name>A0A1G2H6R5_9BACT</name>
<dbReference type="InterPro" id="IPR036291">
    <property type="entry name" value="NAD(P)-bd_dom_sf"/>
</dbReference>
<dbReference type="InterPro" id="IPR007698">
    <property type="entry name" value="AlaDH/PNT_NAD(H)-bd"/>
</dbReference>
<evidence type="ECO:0000256" key="2">
    <source>
        <dbReference type="ARBA" id="ARBA00012897"/>
    </source>
</evidence>
<evidence type="ECO:0000313" key="7">
    <source>
        <dbReference type="Proteomes" id="UP000177932"/>
    </source>
</evidence>
<comment type="similarity">
    <text evidence="1">Belongs to the AlaDH/PNT family.</text>
</comment>
<dbReference type="EC" id="1.4.1.1" evidence="2"/>
<dbReference type="SMART" id="SM01003">
    <property type="entry name" value="AlaDh_PNT_N"/>
    <property type="match status" value="1"/>
</dbReference>
<dbReference type="GO" id="GO:0042853">
    <property type="term" value="P:L-alanine catabolic process"/>
    <property type="evidence" value="ECO:0007669"/>
    <property type="project" value="InterPro"/>
</dbReference>
<gene>
    <name evidence="6" type="ORF">A2827_02950</name>
</gene>
<dbReference type="SMART" id="SM01002">
    <property type="entry name" value="AlaDh_PNT_C"/>
    <property type="match status" value="1"/>
</dbReference>
<dbReference type="Pfam" id="PF01262">
    <property type="entry name" value="AlaDh_PNT_C"/>
    <property type="match status" value="1"/>
</dbReference>
<dbReference type="SUPFAM" id="SSF51735">
    <property type="entry name" value="NAD(P)-binding Rossmann-fold domains"/>
    <property type="match status" value="1"/>
</dbReference>
<dbReference type="InterPro" id="IPR007886">
    <property type="entry name" value="AlaDH/PNT_N"/>
</dbReference>
<evidence type="ECO:0000313" key="6">
    <source>
        <dbReference type="EMBL" id="OGZ58167.1"/>
    </source>
</evidence>
<accession>A0A1G2H6R5</accession>
<keyword evidence="3" id="KW-0560">Oxidoreductase</keyword>
<dbReference type="GO" id="GO:0005886">
    <property type="term" value="C:plasma membrane"/>
    <property type="evidence" value="ECO:0007669"/>
    <property type="project" value="TreeGrafter"/>
</dbReference>
<reference evidence="6 7" key="1">
    <citation type="journal article" date="2016" name="Nat. Commun.">
        <title>Thousands of microbial genomes shed light on interconnected biogeochemical processes in an aquifer system.</title>
        <authorList>
            <person name="Anantharaman K."/>
            <person name="Brown C.T."/>
            <person name="Hug L.A."/>
            <person name="Sharon I."/>
            <person name="Castelle C.J."/>
            <person name="Probst A.J."/>
            <person name="Thomas B.C."/>
            <person name="Singh A."/>
            <person name="Wilkins M.J."/>
            <person name="Karaoz U."/>
            <person name="Brodie E.L."/>
            <person name="Williams K.H."/>
            <person name="Hubbard S.S."/>
            <person name="Banfield J.F."/>
        </authorList>
    </citation>
    <scope>NUCLEOTIDE SEQUENCE [LARGE SCALE GENOMIC DNA]</scope>
</reference>
<dbReference type="PANTHER" id="PTHR42795:SF1">
    <property type="entry name" value="ALANINE DEHYDROGENASE"/>
    <property type="match status" value="1"/>
</dbReference>
<evidence type="ECO:0000256" key="3">
    <source>
        <dbReference type="ARBA" id="ARBA00023002"/>
    </source>
</evidence>
<dbReference type="SUPFAM" id="SSF52283">
    <property type="entry name" value="Formate/glycerate dehydrogenase catalytic domain-like"/>
    <property type="match status" value="1"/>
</dbReference>
<dbReference type="Gene3D" id="3.40.50.720">
    <property type="entry name" value="NAD(P)-binding Rossmann-like Domain"/>
    <property type="match status" value="2"/>
</dbReference>
<evidence type="ECO:0000259" key="5">
    <source>
        <dbReference type="SMART" id="SM01003"/>
    </source>
</evidence>
<dbReference type="EMBL" id="MHOD01000014">
    <property type="protein sequence ID" value="OGZ58167.1"/>
    <property type="molecule type" value="Genomic_DNA"/>
</dbReference>